<dbReference type="InterPro" id="IPR010982">
    <property type="entry name" value="Lambda_DNA-bd_dom_sf"/>
</dbReference>
<reference evidence="3 4" key="1">
    <citation type="submission" date="2020-05" db="EMBL/GenBank/DDBJ databases">
        <title>Mucilaginibacter mali sp. nov.</title>
        <authorList>
            <person name="Kim H.S."/>
            <person name="Lee K.C."/>
            <person name="Suh M.K."/>
            <person name="Kim J.-S."/>
            <person name="Han K.-I."/>
            <person name="Eom M.K."/>
            <person name="Shin Y.K."/>
            <person name="Lee J.-S."/>
        </authorList>
    </citation>
    <scope>NUCLEOTIDE SEQUENCE [LARGE SCALE GENOMIC DNA]</scope>
    <source>
        <strain evidence="3 4">G2-14</strain>
    </source>
</reference>
<organism evidence="3 4">
    <name type="scientific">Mucilaginibacter mali</name>
    <dbReference type="NCBI Taxonomy" id="2740462"/>
    <lineage>
        <taxon>Bacteria</taxon>
        <taxon>Pseudomonadati</taxon>
        <taxon>Bacteroidota</taxon>
        <taxon>Sphingobacteriia</taxon>
        <taxon>Sphingobacteriales</taxon>
        <taxon>Sphingobacteriaceae</taxon>
        <taxon>Mucilaginibacter</taxon>
    </lineage>
</organism>
<dbReference type="CDD" id="cd00093">
    <property type="entry name" value="HTH_XRE"/>
    <property type="match status" value="1"/>
</dbReference>
<dbReference type="InterPro" id="IPR001387">
    <property type="entry name" value="Cro/C1-type_HTH"/>
</dbReference>
<dbReference type="Proteomes" id="UP000505355">
    <property type="component" value="Chromosome"/>
</dbReference>
<protein>
    <submittedName>
        <fullName evidence="3">Helix-turn-helix transcriptional regulator</fullName>
    </submittedName>
</protein>
<dbReference type="AlphaFoldDB" id="A0A7D4QB74"/>
<dbReference type="PROSITE" id="PS50943">
    <property type="entry name" value="HTH_CROC1"/>
    <property type="match status" value="1"/>
</dbReference>
<dbReference type="PANTHER" id="PTHR46797:SF1">
    <property type="entry name" value="METHYLPHOSPHONATE SYNTHASE"/>
    <property type="match status" value="1"/>
</dbReference>
<gene>
    <name evidence="3" type="ORF">HQ865_22695</name>
</gene>
<keyword evidence="4" id="KW-1185">Reference proteome</keyword>
<dbReference type="GO" id="GO:0003700">
    <property type="term" value="F:DNA-binding transcription factor activity"/>
    <property type="evidence" value="ECO:0007669"/>
    <property type="project" value="TreeGrafter"/>
</dbReference>
<keyword evidence="1" id="KW-0238">DNA-binding</keyword>
<sequence>MAKERQRRNEKGISVLGGNIRKYRGARGLTIEQLANLLEVDYSQISRMERGVVNAHVSMVFDIAEALGVSASQLLEDAGQ</sequence>
<evidence type="ECO:0000313" key="3">
    <source>
        <dbReference type="EMBL" id="QKJ32451.1"/>
    </source>
</evidence>
<name>A0A7D4QB74_9SPHI</name>
<dbReference type="RefSeq" id="WP_173417101.1">
    <property type="nucleotide sequence ID" value="NZ_CP054139.1"/>
</dbReference>
<proteinExistence type="predicted"/>
<evidence type="ECO:0000256" key="1">
    <source>
        <dbReference type="ARBA" id="ARBA00023125"/>
    </source>
</evidence>
<dbReference type="Pfam" id="PF01381">
    <property type="entry name" value="HTH_3"/>
    <property type="match status" value="1"/>
</dbReference>
<evidence type="ECO:0000313" key="4">
    <source>
        <dbReference type="Proteomes" id="UP000505355"/>
    </source>
</evidence>
<feature type="domain" description="HTH cro/C1-type" evidence="2">
    <location>
        <begin position="20"/>
        <end position="74"/>
    </location>
</feature>
<evidence type="ECO:0000259" key="2">
    <source>
        <dbReference type="PROSITE" id="PS50943"/>
    </source>
</evidence>
<dbReference type="Gene3D" id="1.10.260.40">
    <property type="entry name" value="lambda repressor-like DNA-binding domains"/>
    <property type="match status" value="1"/>
</dbReference>
<dbReference type="SUPFAM" id="SSF47413">
    <property type="entry name" value="lambda repressor-like DNA-binding domains"/>
    <property type="match status" value="1"/>
</dbReference>
<dbReference type="SMART" id="SM00530">
    <property type="entry name" value="HTH_XRE"/>
    <property type="match status" value="1"/>
</dbReference>
<dbReference type="GO" id="GO:0003677">
    <property type="term" value="F:DNA binding"/>
    <property type="evidence" value="ECO:0007669"/>
    <property type="project" value="UniProtKB-KW"/>
</dbReference>
<dbReference type="PANTHER" id="PTHR46797">
    <property type="entry name" value="HTH-TYPE TRANSCRIPTIONAL REGULATOR"/>
    <property type="match status" value="1"/>
</dbReference>
<dbReference type="InterPro" id="IPR050807">
    <property type="entry name" value="TransReg_Diox_bact_type"/>
</dbReference>
<dbReference type="GO" id="GO:0005829">
    <property type="term" value="C:cytosol"/>
    <property type="evidence" value="ECO:0007669"/>
    <property type="project" value="TreeGrafter"/>
</dbReference>
<accession>A0A7D4QB74</accession>
<dbReference type="KEGG" id="mmab:HQ865_22695"/>
<dbReference type="EMBL" id="CP054139">
    <property type="protein sequence ID" value="QKJ32451.1"/>
    <property type="molecule type" value="Genomic_DNA"/>
</dbReference>